<dbReference type="RefSeq" id="WP_306984847.1">
    <property type="nucleotide sequence ID" value="NZ_JAUSUA010000006.1"/>
</dbReference>
<dbReference type="Proteomes" id="UP001225034">
    <property type="component" value="Unassembled WGS sequence"/>
</dbReference>
<keyword evidence="1 4" id="KW-0378">Hydrolase</keyword>
<protein>
    <submittedName>
        <fullName evidence="4">Dienelactone hydrolase</fullName>
    </submittedName>
</protein>
<evidence type="ECO:0000313" key="5">
    <source>
        <dbReference type="Proteomes" id="UP001225034"/>
    </source>
</evidence>
<evidence type="ECO:0000313" key="4">
    <source>
        <dbReference type="EMBL" id="MDQ0208634.1"/>
    </source>
</evidence>
<dbReference type="PANTHER" id="PTHR10272:SF0">
    <property type="entry name" value="PLATELET-ACTIVATING FACTOR ACETYLHYDROLASE"/>
    <property type="match status" value="1"/>
</dbReference>
<organism evidence="4 5">
    <name type="scientific">Alkalicoccobacillus murimartini</name>
    <dbReference type="NCBI Taxonomy" id="171685"/>
    <lineage>
        <taxon>Bacteria</taxon>
        <taxon>Bacillati</taxon>
        <taxon>Bacillota</taxon>
        <taxon>Bacilli</taxon>
        <taxon>Bacillales</taxon>
        <taxon>Bacillaceae</taxon>
        <taxon>Alkalicoccobacillus</taxon>
    </lineage>
</organism>
<dbReference type="SUPFAM" id="SSF53474">
    <property type="entry name" value="alpha/beta-Hydrolases"/>
    <property type="match status" value="1"/>
</dbReference>
<name>A0ABT9YNN4_9BACI</name>
<evidence type="ECO:0000256" key="2">
    <source>
        <dbReference type="ARBA" id="ARBA00022963"/>
    </source>
</evidence>
<keyword evidence="3" id="KW-0443">Lipid metabolism</keyword>
<gene>
    <name evidence="4" type="ORF">J2S05_003446</name>
</gene>
<reference evidence="4 5" key="1">
    <citation type="submission" date="2023-07" db="EMBL/GenBank/DDBJ databases">
        <title>Genomic Encyclopedia of Type Strains, Phase IV (KMG-IV): sequencing the most valuable type-strain genomes for metagenomic binning, comparative biology and taxonomic classification.</title>
        <authorList>
            <person name="Goeker M."/>
        </authorList>
    </citation>
    <scope>NUCLEOTIDE SEQUENCE [LARGE SCALE GENOMIC DNA]</scope>
    <source>
        <strain evidence="4 5">DSM 19154</strain>
    </source>
</reference>
<keyword evidence="5" id="KW-1185">Reference proteome</keyword>
<accession>A0ABT9YNN4</accession>
<dbReference type="GO" id="GO:0016787">
    <property type="term" value="F:hydrolase activity"/>
    <property type="evidence" value="ECO:0007669"/>
    <property type="project" value="UniProtKB-KW"/>
</dbReference>
<sequence>MKKLLLVGTLIIVLAIILYLIFGRDNNFTIQKEFPKPVGEYTVGRTQMDFKHTASDNSEREITALFFYPSDSNEDKETAEYAFPEFHSFRDELTTRLGTEGEQLFETDFKTWSYDDLALSEKENEYPVLFFSHGAGAYPQQGTLFAQDLASAGYIVVSVGHAESGVSKFTDGRTVGMSERFFEDISDYASEFLKKVMLQLSITSKKFDEEKAIETSRKLTSAPGAVNFSKYADLQSEDISYVADHLYKMNTGDVESIFEGRLQLDIGMGVFGHSFGGTTAVLVSRDDERFIGGVNLDGNMLGALDSDLKKPFMQLGTVLAYNTNAFFLESNSEKTYLGIVDDVTHGDFSDSLFTATDKDSRGSRDALEQRDIINSYTKAFFDKYLLKEELEIEALNFEGVEMIIKP</sequence>
<dbReference type="EMBL" id="JAUSUA010000006">
    <property type="protein sequence ID" value="MDQ0208634.1"/>
    <property type="molecule type" value="Genomic_DNA"/>
</dbReference>
<comment type="caution">
    <text evidence="4">The sequence shown here is derived from an EMBL/GenBank/DDBJ whole genome shotgun (WGS) entry which is preliminary data.</text>
</comment>
<evidence type="ECO:0000256" key="1">
    <source>
        <dbReference type="ARBA" id="ARBA00022801"/>
    </source>
</evidence>
<dbReference type="PANTHER" id="PTHR10272">
    <property type="entry name" value="PLATELET-ACTIVATING FACTOR ACETYLHYDROLASE"/>
    <property type="match status" value="1"/>
</dbReference>
<evidence type="ECO:0000256" key="3">
    <source>
        <dbReference type="ARBA" id="ARBA00023098"/>
    </source>
</evidence>
<dbReference type="Pfam" id="PF03403">
    <property type="entry name" value="PAF-AH_p_II"/>
    <property type="match status" value="2"/>
</dbReference>
<keyword evidence="2" id="KW-0442">Lipid degradation</keyword>
<dbReference type="Gene3D" id="3.40.50.1820">
    <property type="entry name" value="alpha/beta hydrolase"/>
    <property type="match status" value="1"/>
</dbReference>
<proteinExistence type="predicted"/>
<dbReference type="InterPro" id="IPR029058">
    <property type="entry name" value="AB_hydrolase_fold"/>
</dbReference>